<dbReference type="RefSeq" id="WP_224713155.1">
    <property type="nucleotide sequence ID" value="NZ_CP139858.1"/>
</dbReference>
<gene>
    <name evidence="2" type="ORF">U0R22_001031</name>
</gene>
<feature type="compositionally biased region" description="Polar residues" evidence="1">
    <location>
        <begin position="326"/>
        <end position="335"/>
    </location>
</feature>
<evidence type="ECO:0000256" key="1">
    <source>
        <dbReference type="SAM" id="MobiDB-lite"/>
    </source>
</evidence>
<evidence type="ECO:0008006" key="4">
    <source>
        <dbReference type="Google" id="ProtNLM"/>
    </source>
</evidence>
<organism evidence="2 3">
    <name type="scientific">Mesorhizobium huakuii</name>
    <dbReference type="NCBI Taxonomy" id="28104"/>
    <lineage>
        <taxon>Bacteria</taxon>
        <taxon>Pseudomonadati</taxon>
        <taxon>Pseudomonadota</taxon>
        <taxon>Alphaproteobacteria</taxon>
        <taxon>Hyphomicrobiales</taxon>
        <taxon>Phyllobacteriaceae</taxon>
        <taxon>Mesorhizobium</taxon>
    </lineage>
</organism>
<keyword evidence="3" id="KW-1185">Reference proteome</keyword>
<dbReference type="PANTHER" id="PTHR30461">
    <property type="entry name" value="DNA-INVERTASE FROM LAMBDOID PROPHAGE"/>
    <property type="match status" value="1"/>
</dbReference>
<evidence type="ECO:0000313" key="2">
    <source>
        <dbReference type="EMBL" id="WQB96938.1"/>
    </source>
</evidence>
<feature type="region of interest" description="Disordered" evidence="1">
    <location>
        <begin position="314"/>
        <end position="335"/>
    </location>
</feature>
<dbReference type="PANTHER" id="PTHR30461:SF23">
    <property type="entry name" value="DNA RECOMBINASE-RELATED"/>
    <property type="match status" value="1"/>
</dbReference>
<proteinExistence type="predicted"/>
<dbReference type="GeneID" id="71772965"/>
<name>A0ABZ0VI48_9HYPH</name>
<accession>A0ABZ0VI48</accession>
<dbReference type="InterPro" id="IPR050639">
    <property type="entry name" value="SSR_resolvase"/>
</dbReference>
<reference evidence="2 3" key="1">
    <citation type="submission" date="2023-11" db="EMBL/GenBank/DDBJ databases">
        <authorList>
            <person name="Panchal A.K."/>
            <person name="Meaney J.S."/>
            <person name="Karas B.J."/>
            <person name="diCenzo G.C."/>
        </authorList>
    </citation>
    <scope>NUCLEOTIDE SEQUENCE [LARGE SCALE GENOMIC DNA]</scope>
    <source>
        <strain evidence="2 3">NZP2235</strain>
    </source>
</reference>
<dbReference type="EMBL" id="CP139858">
    <property type="protein sequence ID" value="WQB96938.1"/>
    <property type="molecule type" value="Genomic_DNA"/>
</dbReference>
<dbReference type="Proteomes" id="UP001322481">
    <property type="component" value="Chromosome"/>
</dbReference>
<protein>
    <recommendedName>
        <fullName evidence="4">Transposase</fullName>
    </recommendedName>
</protein>
<sequence>MLDNGEPRCIAFGGLRVDDAIEEALLRVVEPGAITAAVEAEAQAASRRDQVRDALVRDLEAARYSADRAFRQYDAIDPQNRLVAAELELRWNRALTRVGEIESRIAAHDGSTLEPSLLSPIHVAALAADLKTVWSAPTTDARLKKRIVRTVIHEVVADIDEEASDIVLLIHWVGGVHTELRLPKRRRGQRNSTSGDIISAVRQLVLIANDDLIAGILNRNGLVTGHGNRWTRERVTAHRSHHKIPVFRPAADGKEPWLNLNKAARLLGVAPKTLRLAAEAGEIEGVHPLPDGPWIFSRSTLGEPAAQSIVHRARQNPKYPTRSHPDQQNLFTSTT</sequence>
<evidence type="ECO:0000313" key="3">
    <source>
        <dbReference type="Proteomes" id="UP001322481"/>
    </source>
</evidence>